<accession>A0ABN7EIP3</accession>
<gene>
    <name evidence="2" type="ORF">FLACOL7796_01417</name>
</gene>
<evidence type="ECO:0000313" key="2">
    <source>
        <dbReference type="EMBL" id="CAA9196950.1"/>
    </source>
</evidence>
<feature type="transmembrane region" description="Helical" evidence="1">
    <location>
        <begin position="350"/>
        <end position="371"/>
    </location>
</feature>
<keyword evidence="1" id="KW-0472">Membrane</keyword>
<protein>
    <recommendedName>
        <fullName evidence="4">PepSY domain-containing protein</fullName>
    </recommendedName>
</protein>
<dbReference type="Pfam" id="PF03929">
    <property type="entry name" value="PepSY_TM"/>
    <property type="match status" value="1"/>
</dbReference>
<comment type="caution">
    <text evidence="2">The sequence shown here is derived from an EMBL/GenBank/DDBJ whole genome shotgun (WGS) entry which is preliminary data.</text>
</comment>
<name>A0ABN7EIP3_9FLAO</name>
<keyword evidence="1" id="KW-1133">Transmembrane helix</keyword>
<dbReference type="InterPro" id="IPR005625">
    <property type="entry name" value="PepSY-ass_TM"/>
</dbReference>
<feature type="transmembrane region" description="Helical" evidence="1">
    <location>
        <begin position="21"/>
        <end position="46"/>
    </location>
</feature>
<keyword evidence="3" id="KW-1185">Reference proteome</keyword>
<proteinExistence type="predicted"/>
<dbReference type="PANTHER" id="PTHR34219:SF3">
    <property type="entry name" value="BLL7967 PROTEIN"/>
    <property type="match status" value="1"/>
</dbReference>
<dbReference type="PANTHER" id="PTHR34219">
    <property type="entry name" value="IRON-REGULATED INNER MEMBRANE PROTEIN-RELATED"/>
    <property type="match status" value="1"/>
</dbReference>
<sequence length="382" mass="43992">MILRIILRFYNKMGFKTQIRFLHKWLGLISGLIVFIVSITGCIFCFHDEIKDLTRKEWRFVEPQKKPFVLPSVLQERAKEILPNYKSTMVSYYGKNRSAIVYTYADSENRYLYFNPYTGKHLKIEDPETDFFIIVERIHLYLLLPDYIGKHIIGSATIIFLLLVITGLIQWWPKRKSDLKRSFTVKWSAKWRRVNYDWHNTSGFYISLLAAIIAITGLTFTYEWVGDGIYKTFNFGGDKALETKAPTIDTTKFSSNSISAIDRAFTTTVKLQPKAGMYYVTFPQQKGDIIGTGAYPHALRYDHQSNYSFHPNSGKLIQSDPYHKKSLGLQVVEMNYGIHTGQILDLPGKILAFLISLTAAALPVSGFIIWYGRNKKSKKVKA</sequence>
<organism evidence="2 3">
    <name type="scientific">Flavobacterium collinsii</name>
    <dbReference type="NCBI Taxonomy" id="1114861"/>
    <lineage>
        <taxon>Bacteria</taxon>
        <taxon>Pseudomonadati</taxon>
        <taxon>Bacteroidota</taxon>
        <taxon>Flavobacteriia</taxon>
        <taxon>Flavobacteriales</taxon>
        <taxon>Flavobacteriaceae</taxon>
        <taxon>Flavobacterium</taxon>
    </lineage>
</organism>
<keyword evidence="1" id="KW-0812">Transmembrane</keyword>
<dbReference type="EMBL" id="CADCST010000071">
    <property type="protein sequence ID" value="CAA9196950.1"/>
    <property type="molecule type" value="Genomic_DNA"/>
</dbReference>
<evidence type="ECO:0000313" key="3">
    <source>
        <dbReference type="Proteomes" id="UP000474567"/>
    </source>
</evidence>
<feature type="transmembrane region" description="Helical" evidence="1">
    <location>
        <begin position="152"/>
        <end position="172"/>
    </location>
</feature>
<reference evidence="2 3" key="1">
    <citation type="submission" date="2020-02" db="EMBL/GenBank/DDBJ databases">
        <authorList>
            <person name="Criscuolo A."/>
        </authorList>
    </citation>
    <scope>NUCLEOTIDE SEQUENCE [LARGE SCALE GENOMIC DNA]</scope>
    <source>
        <strain evidence="2">CECT7796</strain>
    </source>
</reference>
<feature type="transmembrane region" description="Helical" evidence="1">
    <location>
        <begin position="202"/>
        <end position="222"/>
    </location>
</feature>
<evidence type="ECO:0008006" key="4">
    <source>
        <dbReference type="Google" id="ProtNLM"/>
    </source>
</evidence>
<dbReference type="Proteomes" id="UP000474567">
    <property type="component" value="Unassembled WGS sequence"/>
</dbReference>
<evidence type="ECO:0000256" key="1">
    <source>
        <dbReference type="SAM" id="Phobius"/>
    </source>
</evidence>